<dbReference type="InterPro" id="IPR005000">
    <property type="entry name" value="Aldolase/citrate-lyase_domain"/>
</dbReference>
<dbReference type="PANTHER" id="PTHR11105">
    <property type="entry name" value="CITRATE LYASE SUBUNIT BETA-RELATED"/>
    <property type="match status" value="1"/>
</dbReference>
<evidence type="ECO:0000256" key="6">
    <source>
        <dbReference type="ARBA" id="ARBA00022723"/>
    </source>
</evidence>
<dbReference type="SUPFAM" id="SSF51621">
    <property type="entry name" value="Phosphoenolpyruvate/pyruvate domain"/>
    <property type="match status" value="1"/>
</dbReference>
<comment type="catalytic activity">
    <reaction evidence="13">
        <text>glyoxylate + acetyl-CoA + H2O = (S)-malate + CoA + H(+)</text>
        <dbReference type="Rhea" id="RHEA:18181"/>
        <dbReference type="ChEBI" id="CHEBI:15377"/>
        <dbReference type="ChEBI" id="CHEBI:15378"/>
        <dbReference type="ChEBI" id="CHEBI:15589"/>
        <dbReference type="ChEBI" id="CHEBI:36655"/>
        <dbReference type="ChEBI" id="CHEBI:57287"/>
        <dbReference type="ChEBI" id="CHEBI:57288"/>
        <dbReference type="EC" id="2.3.3.9"/>
    </reaction>
</comment>
<dbReference type="GO" id="GO:0047777">
    <property type="term" value="F:(S)-citramalyl-CoA lyase activity"/>
    <property type="evidence" value="ECO:0007669"/>
    <property type="project" value="UniProtKB-EC"/>
</dbReference>
<comment type="cofactor">
    <cofactor evidence="1">
        <name>Mg(2+)</name>
        <dbReference type="ChEBI" id="CHEBI:18420"/>
    </cofactor>
</comment>
<dbReference type="PANTHER" id="PTHR11105:SF0">
    <property type="entry name" value="CITRAMALYL-COA LYASE, MITOCHONDRIAL"/>
    <property type="match status" value="1"/>
</dbReference>
<dbReference type="EC" id="2.3.3.9" evidence="4"/>
<keyword evidence="6 25" id="KW-0479">Metal-binding</keyword>
<evidence type="ECO:0000256" key="15">
    <source>
        <dbReference type="ARBA" id="ARBA00051672"/>
    </source>
</evidence>
<keyword evidence="7" id="KW-0378">Hydrolase</keyword>
<keyword evidence="9" id="KW-0809">Transit peptide</keyword>
<evidence type="ECO:0000256" key="12">
    <source>
        <dbReference type="ARBA" id="ARBA00023239"/>
    </source>
</evidence>
<feature type="binding site" evidence="24">
    <location>
        <position position="119"/>
    </location>
    <ligand>
        <name>substrate</name>
    </ligand>
</feature>
<dbReference type="AlphaFoldDB" id="A0ABD3X8P1"/>
<keyword evidence="8 25" id="KW-0460">Magnesium</keyword>
<evidence type="ECO:0000259" key="26">
    <source>
        <dbReference type="Pfam" id="PF03328"/>
    </source>
</evidence>
<evidence type="ECO:0000256" key="7">
    <source>
        <dbReference type="ARBA" id="ARBA00022801"/>
    </source>
</evidence>
<dbReference type="FunFam" id="3.20.20.60:FF:000014">
    <property type="entry name" value="Citrate lyase subunit beta-like protein"/>
    <property type="match status" value="1"/>
</dbReference>
<evidence type="ECO:0000256" key="1">
    <source>
        <dbReference type="ARBA" id="ARBA00001946"/>
    </source>
</evidence>
<sequence length="354" mass="39903">MVLLRSFLSLRPTAAIINYLPCVLLARGPHYNGNFTPRIPMRSISDVNPMNRKYVPRRAVLYVPGNDERKLSKIPSLNVDCAVMDCEDGVALNRKVEARETIHRMLDKLNFDRSECCVRFNSVSSGLMEEDIKAVFSAGKLPQTIMVPKVNSVQDMQVLSMLLDNSLRDRGIVEKLSLVIFIESALALLNLKDICRKGMELSIESNIFSLDGLVFGSDDFCADIGAVRSKDSRELLYARQKIVTVAKAFRLQAIDMVHIDYKDQVSLRQQSVEGASMGYTGKQVIHPSQIEIVQEAFCPNQEKIQWARELIQAFEHHQSSGKGAFTFRGEMIDMPLLLQAKNIVQLAERIQAKR</sequence>
<feature type="binding site" evidence="25">
    <location>
        <position position="219"/>
    </location>
    <ligand>
        <name>Mg(2+)</name>
        <dbReference type="ChEBI" id="CHEBI:18420"/>
    </ligand>
</feature>
<evidence type="ECO:0000256" key="18">
    <source>
        <dbReference type="ARBA" id="ARBA00066460"/>
    </source>
</evidence>
<keyword evidence="10" id="KW-0007">Acetylation</keyword>
<feature type="binding site" evidence="25">
    <location>
        <position position="183"/>
    </location>
    <ligand>
        <name>Mg(2+)</name>
        <dbReference type="ChEBI" id="CHEBI:18420"/>
    </ligand>
</feature>
<evidence type="ECO:0000256" key="13">
    <source>
        <dbReference type="ARBA" id="ARBA00047918"/>
    </source>
</evidence>
<evidence type="ECO:0000256" key="11">
    <source>
        <dbReference type="ARBA" id="ARBA00023128"/>
    </source>
</evidence>
<feature type="domain" description="HpcH/HpaI aldolase/citrate lyase" evidence="26">
    <location>
        <begin position="58"/>
        <end position="287"/>
    </location>
</feature>
<evidence type="ECO:0000256" key="23">
    <source>
        <dbReference type="ARBA" id="ARBA00083020"/>
    </source>
</evidence>
<comment type="subunit">
    <text evidence="3">Homotrimer.</text>
</comment>
<comment type="function">
    <text evidence="16">Mitochondrial citramalyl-CoA lyase indirectly involved in the vitamin B12 metabolism. Converts citramalyl-CoA into acetyl-CoA and pyruvate in the C5-dicarboxylate catabolism pathway. The C5-dicarboxylate catabolism pathway is required to detoxify itaconate, a vitamin B12-poisoning metabolite. Also acts as a malate synthase in vitro, converting glyoxylate and acetyl-CoA to malate. Also displays malyl-CoA thioesterase activity. Also acts as a beta-methylmalate synthase in vitro, by mediating conversion of glyoxylate and propionyl-CoA to beta-methylmalate. Also has very weak citramalate synthase activity in vitro.</text>
</comment>
<dbReference type="InterPro" id="IPR040442">
    <property type="entry name" value="Pyrv_kinase-like_dom_sf"/>
</dbReference>
<feature type="binding site" evidence="24">
    <location>
        <position position="183"/>
    </location>
    <ligand>
        <name>substrate</name>
    </ligand>
</feature>
<comment type="catalytic activity">
    <reaction evidence="15">
        <text>(3S)-citramalyl-CoA = pyruvate + acetyl-CoA</text>
        <dbReference type="Rhea" id="RHEA:22612"/>
        <dbReference type="ChEBI" id="CHEBI:15361"/>
        <dbReference type="ChEBI" id="CHEBI:57288"/>
        <dbReference type="ChEBI" id="CHEBI:58668"/>
        <dbReference type="EC" id="4.1.3.25"/>
    </reaction>
</comment>
<evidence type="ECO:0000256" key="22">
    <source>
        <dbReference type="ARBA" id="ARBA00076788"/>
    </source>
</evidence>
<comment type="subcellular location">
    <subcellularLocation>
        <location evidence="2">Mitochondrion</location>
    </subcellularLocation>
</comment>
<evidence type="ECO:0000256" key="2">
    <source>
        <dbReference type="ARBA" id="ARBA00004173"/>
    </source>
</evidence>
<evidence type="ECO:0000256" key="10">
    <source>
        <dbReference type="ARBA" id="ARBA00022990"/>
    </source>
</evidence>
<dbReference type="EMBL" id="JBJQND010000003">
    <property type="protein sequence ID" value="KAL3882617.1"/>
    <property type="molecule type" value="Genomic_DNA"/>
</dbReference>
<keyword evidence="5" id="KW-0808">Transferase</keyword>
<evidence type="ECO:0000256" key="25">
    <source>
        <dbReference type="PIRSR" id="PIRSR015582-2"/>
    </source>
</evidence>
<dbReference type="PIRSF" id="PIRSF015582">
    <property type="entry name" value="Cit_lyase_B"/>
    <property type="match status" value="1"/>
</dbReference>
<dbReference type="EC" id="4.1.3.25" evidence="19"/>
<evidence type="ECO:0000256" key="16">
    <source>
        <dbReference type="ARBA" id="ARBA00055540"/>
    </source>
</evidence>
<accession>A0ABD3X8P1</accession>
<dbReference type="GO" id="GO:0004474">
    <property type="term" value="F:malate synthase activity"/>
    <property type="evidence" value="ECO:0007669"/>
    <property type="project" value="UniProtKB-EC"/>
</dbReference>
<dbReference type="InterPro" id="IPR015813">
    <property type="entry name" value="Pyrv/PenolPyrv_kinase-like_dom"/>
</dbReference>
<gene>
    <name evidence="27" type="ORF">ACJMK2_028942</name>
</gene>
<dbReference type="Pfam" id="PF03328">
    <property type="entry name" value="HpcH_HpaI"/>
    <property type="match status" value="1"/>
</dbReference>
<organism evidence="27 28">
    <name type="scientific">Sinanodonta woodiana</name>
    <name type="common">Chinese pond mussel</name>
    <name type="synonym">Anodonta woodiana</name>
    <dbReference type="NCBI Taxonomy" id="1069815"/>
    <lineage>
        <taxon>Eukaryota</taxon>
        <taxon>Metazoa</taxon>
        <taxon>Spiralia</taxon>
        <taxon>Lophotrochozoa</taxon>
        <taxon>Mollusca</taxon>
        <taxon>Bivalvia</taxon>
        <taxon>Autobranchia</taxon>
        <taxon>Heteroconchia</taxon>
        <taxon>Palaeoheterodonta</taxon>
        <taxon>Unionida</taxon>
        <taxon>Unionoidea</taxon>
        <taxon>Unionidae</taxon>
        <taxon>Unioninae</taxon>
        <taxon>Sinanodonta</taxon>
    </lineage>
</organism>
<reference evidence="27 28" key="1">
    <citation type="submission" date="2024-11" db="EMBL/GenBank/DDBJ databases">
        <title>Chromosome-level genome assembly of the freshwater bivalve Anodonta woodiana.</title>
        <authorList>
            <person name="Chen X."/>
        </authorList>
    </citation>
    <scope>NUCLEOTIDE SEQUENCE [LARGE SCALE GENOMIC DNA]</scope>
    <source>
        <strain evidence="27">MN2024</strain>
        <tissue evidence="27">Gills</tissue>
    </source>
</reference>
<comment type="similarity">
    <text evidence="17">Belongs to the HpcH/HpaI aldolase family. Citrate lyase beta subunit-like subfamily.</text>
</comment>
<evidence type="ECO:0000256" key="24">
    <source>
        <dbReference type="PIRSR" id="PIRSR015582-1"/>
    </source>
</evidence>
<evidence type="ECO:0000256" key="14">
    <source>
        <dbReference type="ARBA" id="ARBA00051623"/>
    </source>
</evidence>
<keyword evidence="28" id="KW-1185">Reference proteome</keyword>
<evidence type="ECO:0000256" key="4">
    <source>
        <dbReference type="ARBA" id="ARBA00012636"/>
    </source>
</evidence>
<proteinExistence type="inferred from homology"/>
<dbReference type="Proteomes" id="UP001634394">
    <property type="component" value="Unassembled WGS sequence"/>
</dbReference>
<evidence type="ECO:0000256" key="17">
    <source>
        <dbReference type="ARBA" id="ARBA00061542"/>
    </source>
</evidence>
<comment type="catalytic activity">
    <reaction evidence="14">
        <text>propanoyl-CoA + glyoxylate + H2O = 3-methylmalate + CoA + H(+)</text>
        <dbReference type="Rhea" id="RHEA:47628"/>
        <dbReference type="ChEBI" id="CHEBI:15377"/>
        <dbReference type="ChEBI" id="CHEBI:15378"/>
        <dbReference type="ChEBI" id="CHEBI:36655"/>
        <dbReference type="ChEBI" id="CHEBI:57287"/>
        <dbReference type="ChEBI" id="CHEBI:57392"/>
        <dbReference type="ChEBI" id="CHEBI:87810"/>
    </reaction>
</comment>
<comment type="caution">
    <text evidence="27">The sequence shown here is derived from an EMBL/GenBank/DDBJ whole genome shotgun (WGS) entry which is preliminary data.</text>
</comment>
<evidence type="ECO:0000256" key="8">
    <source>
        <dbReference type="ARBA" id="ARBA00022842"/>
    </source>
</evidence>
<keyword evidence="11" id="KW-0496">Mitochondrion</keyword>
<dbReference type="Gene3D" id="3.20.20.60">
    <property type="entry name" value="Phosphoenolpyruvate-binding domains"/>
    <property type="match status" value="1"/>
</dbReference>
<name>A0ABD3X8P1_SINWO</name>
<dbReference type="EC" id="3.1.2.30" evidence="18"/>
<evidence type="ECO:0000256" key="5">
    <source>
        <dbReference type="ARBA" id="ARBA00022679"/>
    </source>
</evidence>
<evidence type="ECO:0000256" key="9">
    <source>
        <dbReference type="ARBA" id="ARBA00022946"/>
    </source>
</evidence>
<dbReference type="InterPro" id="IPR011206">
    <property type="entry name" value="Citrate_lyase_beta/mcl1/mcl2"/>
</dbReference>
<protein>
    <recommendedName>
        <fullName evidence="20">Citramalyl-CoA lyase, mitochondrial</fullName>
        <ecNumber evidence="4">2.3.3.9</ecNumber>
        <ecNumber evidence="18">3.1.2.30</ecNumber>
        <ecNumber evidence="19">4.1.3.25</ecNumber>
    </recommendedName>
    <alternativeName>
        <fullName evidence="22">(3S)-malyl-CoA thioesterase</fullName>
    </alternativeName>
    <alternativeName>
        <fullName evidence="23">Beta-methylmalate synthase</fullName>
    </alternativeName>
    <alternativeName>
        <fullName evidence="21">Malate synthase</fullName>
    </alternativeName>
</protein>
<evidence type="ECO:0000256" key="20">
    <source>
        <dbReference type="ARBA" id="ARBA00072098"/>
    </source>
</evidence>
<evidence type="ECO:0000313" key="27">
    <source>
        <dbReference type="EMBL" id="KAL3882617.1"/>
    </source>
</evidence>
<evidence type="ECO:0000256" key="21">
    <source>
        <dbReference type="ARBA" id="ARBA00076231"/>
    </source>
</evidence>
<dbReference type="InterPro" id="IPR040186">
    <property type="entry name" value="Citramalyl-CoA_lyase"/>
</dbReference>
<dbReference type="GO" id="GO:0005739">
    <property type="term" value="C:mitochondrion"/>
    <property type="evidence" value="ECO:0007669"/>
    <property type="project" value="UniProtKB-SubCell"/>
</dbReference>
<evidence type="ECO:0000256" key="19">
    <source>
        <dbReference type="ARBA" id="ARBA00066840"/>
    </source>
</evidence>
<dbReference type="GO" id="GO:0106064">
    <property type="term" value="P:regulation of cobalamin metabolic process"/>
    <property type="evidence" value="ECO:0007669"/>
    <property type="project" value="UniProtKB-ARBA"/>
</dbReference>
<evidence type="ECO:0000256" key="3">
    <source>
        <dbReference type="ARBA" id="ARBA00011233"/>
    </source>
</evidence>
<keyword evidence="12" id="KW-0456">Lyase</keyword>
<dbReference type="GO" id="GO:0016787">
    <property type="term" value="F:hydrolase activity"/>
    <property type="evidence" value="ECO:0007669"/>
    <property type="project" value="UniProtKB-KW"/>
</dbReference>
<evidence type="ECO:0000313" key="28">
    <source>
        <dbReference type="Proteomes" id="UP001634394"/>
    </source>
</evidence>
<dbReference type="GO" id="GO:0046872">
    <property type="term" value="F:metal ion binding"/>
    <property type="evidence" value="ECO:0007669"/>
    <property type="project" value="UniProtKB-KW"/>
</dbReference>